<dbReference type="AlphaFoldDB" id="M2U2M8"/>
<dbReference type="Proteomes" id="UP000011717">
    <property type="component" value="Unassembled WGS sequence"/>
</dbReference>
<dbReference type="PANTHER" id="PTHR35894">
    <property type="entry name" value="GENERAL SECRETION PATHWAY PROTEIN A-RELATED"/>
    <property type="match status" value="1"/>
</dbReference>
<dbReference type="InterPro" id="IPR027417">
    <property type="entry name" value="P-loop_NTPase"/>
</dbReference>
<feature type="region of interest" description="Disordered" evidence="1">
    <location>
        <begin position="202"/>
        <end position="270"/>
    </location>
</feature>
<comment type="caution">
    <text evidence="2">The sequence shown here is derived from an EMBL/GenBank/DDBJ whole genome shotgun (WGS) entry which is preliminary data.</text>
</comment>
<name>M2U2M8_9SPHN</name>
<feature type="region of interest" description="Disordered" evidence="1">
    <location>
        <begin position="286"/>
        <end position="318"/>
    </location>
</feature>
<evidence type="ECO:0000313" key="3">
    <source>
        <dbReference type="Proteomes" id="UP000011717"/>
    </source>
</evidence>
<feature type="compositionally biased region" description="Low complexity" evidence="1">
    <location>
        <begin position="450"/>
        <end position="461"/>
    </location>
</feature>
<evidence type="ECO:0000313" key="2">
    <source>
        <dbReference type="EMBL" id="EMD82093.1"/>
    </source>
</evidence>
<proteinExistence type="predicted"/>
<dbReference type="InterPro" id="IPR052026">
    <property type="entry name" value="ExeA_AAA_ATPase_DNA-bind"/>
</dbReference>
<organism evidence="2 3">
    <name type="scientific">Pacificimonas flava</name>
    <dbReference type="NCBI Taxonomy" id="1234595"/>
    <lineage>
        <taxon>Bacteria</taxon>
        <taxon>Pseudomonadati</taxon>
        <taxon>Pseudomonadota</taxon>
        <taxon>Alphaproteobacteria</taxon>
        <taxon>Sphingomonadales</taxon>
        <taxon>Sphingosinicellaceae</taxon>
        <taxon>Pacificimonas</taxon>
    </lineage>
</organism>
<reference evidence="2 3" key="1">
    <citation type="journal article" date="2013" name="Genome Announc.">
        <title>Draft Genome Sequence of Strain JLT2015T, Belonging to the Family Sphingomonadaceae of the Alphaproteobacteria.</title>
        <authorList>
            <person name="Tang K."/>
            <person name="Liu K."/>
            <person name="Li S."/>
            <person name="Jiao N."/>
        </authorList>
    </citation>
    <scope>NUCLEOTIDE SEQUENCE [LARGE SCALE GENOMIC DNA]</scope>
    <source>
        <strain evidence="2 3">JLT2015</strain>
    </source>
</reference>
<dbReference type="PANTHER" id="PTHR35894:SF1">
    <property type="entry name" value="PHOSPHORIBULOKINASE _ URIDINE KINASE FAMILY"/>
    <property type="match status" value="1"/>
</dbReference>
<protein>
    <submittedName>
        <fullName evidence="2">Uncharacterized protein</fullName>
    </submittedName>
</protein>
<feature type="compositionally biased region" description="Acidic residues" evidence="1">
    <location>
        <begin position="394"/>
        <end position="413"/>
    </location>
</feature>
<dbReference type="SUPFAM" id="SSF52540">
    <property type="entry name" value="P-loop containing nucleoside triphosphate hydrolases"/>
    <property type="match status" value="1"/>
</dbReference>
<gene>
    <name evidence="2" type="ORF">C725_2581</name>
</gene>
<keyword evidence="3" id="KW-1185">Reference proteome</keyword>
<sequence length="571" mass="58376">MDLTEHFSLKTMPFRPGSVAVTNAIMAANEIAAAVRQGARRILLVGAPGSGLTTTMNLARDKISAAAPEHKDASPQLDMLDEADRLPPGELEKRLRSKADGILVAAYGGEPDADVSAAADKLVKLRPMSPVDAAVYLRSAIETAGGDPTLLSREAVSELVRSAGGSLRQLRALVGRSMVEAMVAGETVVTAAHVEAAKTAGEIEGQAGSGGNAHPGPADRTAPEEARAEAADSGAASQDDARAAASAAAAANDEEAETAEEAHKAKGGASAADAAGAAAVTAPFRPLTAPDDAAPPRPAPTAAANLKPGEARPATKTTVKRGGIAKMVAGGAVAGTAAALAAVLLLRGEPAAESGGPESVRTPAEAPDAPSGQDPLALPDMTEGSDASSLRSEEGEEEEALDREAPEAEEAEETNQTAERSEDTDAAERPRRDGPTPRTRQSAPSPPRTSAAQSVRAVVSAPRTANQGRVRPASVKIYYVDGNDASEDRANDVARALRLNGWDVDSVDDASFPIRTPSTRFFNRADKAAANELGAWLQGAMPGELGNMTPEVVDMTAIAGTSPGEIEILVP</sequence>
<feature type="compositionally biased region" description="Low complexity" evidence="1">
    <location>
        <begin position="231"/>
        <end position="251"/>
    </location>
</feature>
<feature type="region of interest" description="Disordered" evidence="1">
    <location>
        <begin position="351"/>
        <end position="467"/>
    </location>
</feature>
<dbReference type="RefSeq" id="WP_008603539.1">
    <property type="nucleotide sequence ID" value="NZ_AMRV01000010.1"/>
</dbReference>
<dbReference type="OrthoDB" id="9783370at2"/>
<evidence type="ECO:0000256" key="1">
    <source>
        <dbReference type="SAM" id="MobiDB-lite"/>
    </source>
</evidence>
<feature type="compositionally biased region" description="Basic and acidic residues" evidence="1">
    <location>
        <begin position="419"/>
        <end position="435"/>
    </location>
</feature>
<accession>M2U2M8</accession>
<feature type="compositionally biased region" description="Basic and acidic residues" evidence="1">
    <location>
        <begin position="221"/>
        <end position="230"/>
    </location>
</feature>
<dbReference type="EMBL" id="AMRV01000010">
    <property type="protein sequence ID" value="EMD82093.1"/>
    <property type="molecule type" value="Genomic_DNA"/>
</dbReference>